<evidence type="ECO:0000313" key="8">
    <source>
        <dbReference type="Proteomes" id="UP000245793"/>
    </source>
</evidence>
<comment type="catalytic activity">
    <reaction evidence="5">
        <text>a purine 2'-deoxy-D-ribonucleoside + phosphate = a purine nucleobase + 2-deoxy-alpha-D-ribose 1-phosphate</text>
        <dbReference type="Rhea" id="RHEA:36431"/>
        <dbReference type="ChEBI" id="CHEBI:26386"/>
        <dbReference type="ChEBI" id="CHEBI:43474"/>
        <dbReference type="ChEBI" id="CHEBI:57259"/>
        <dbReference type="ChEBI" id="CHEBI:142361"/>
        <dbReference type="EC" id="2.4.2.1"/>
    </reaction>
</comment>
<dbReference type="RefSeq" id="WP_116479630.1">
    <property type="nucleotide sequence ID" value="NZ_QEKV01000001.1"/>
</dbReference>
<feature type="binding site" evidence="5">
    <location>
        <position position="43"/>
    </location>
    <ligand>
        <name>phosphate</name>
        <dbReference type="ChEBI" id="CHEBI:43474"/>
        <note>ligand shared between dimeric partners</note>
    </ligand>
</feature>
<feature type="binding site" description="in other chain" evidence="5">
    <location>
        <begin position="87"/>
        <end position="90"/>
    </location>
    <ligand>
        <name>phosphate</name>
        <dbReference type="ChEBI" id="CHEBI:43474"/>
        <note>ligand shared between dimeric partners</note>
    </ligand>
</feature>
<evidence type="ECO:0000259" key="6">
    <source>
        <dbReference type="Pfam" id="PF01048"/>
    </source>
</evidence>
<dbReference type="EMBL" id="QEKV01000001">
    <property type="protein sequence ID" value="PVY95741.1"/>
    <property type="molecule type" value="Genomic_DNA"/>
</dbReference>
<comment type="subunit">
    <text evidence="5">Homohexamer; trimer of homodimers.</text>
</comment>
<dbReference type="GO" id="GO:0005829">
    <property type="term" value="C:cytosol"/>
    <property type="evidence" value="ECO:0007669"/>
    <property type="project" value="TreeGrafter"/>
</dbReference>
<dbReference type="AlphaFoldDB" id="A0A2U1E733"/>
<dbReference type="GO" id="GO:0006218">
    <property type="term" value="P:uridine catabolic process"/>
    <property type="evidence" value="ECO:0007669"/>
    <property type="project" value="TreeGrafter"/>
</dbReference>
<keyword evidence="8" id="KW-1185">Reference proteome</keyword>
<comment type="catalytic activity">
    <reaction evidence="4">
        <text>uridine + phosphate = alpha-D-ribose 1-phosphate + uracil</text>
        <dbReference type="Rhea" id="RHEA:24388"/>
        <dbReference type="ChEBI" id="CHEBI:16704"/>
        <dbReference type="ChEBI" id="CHEBI:17568"/>
        <dbReference type="ChEBI" id="CHEBI:43474"/>
        <dbReference type="ChEBI" id="CHEBI:57720"/>
        <dbReference type="EC" id="2.4.2.3"/>
    </reaction>
</comment>
<dbReference type="GO" id="GO:0004850">
    <property type="term" value="F:uridine phosphorylase activity"/>
    <property type="evidence" value="ECO:0007669"/>
    <property type="project" value="UniProtKB-EC"/>
</dbReference>
<feature type="binding site" evidence="5">
    <location>
        <position position="4"/>
    </location>
    <ligand>
        <name>a purine D-ribonucleoside</name>
        <dbReference type="ChEBI" id="CHEBI:142355"/>
        <note>ligand shared between dimeric partners</note>
    </ligand>
</feature>
<accession>A0A2U1E733</accession>
<name>A0A2U1E733_9FIRM</name>
<sequence>MTPHNEANRGDIKKTVLMPGDPLRAKYIAENFLTDVKQFNAVRNMLGFSGKYKGKELSVMGSGMGIPSIGIYAHELYEKYDVENIIRVGSCGAYNKDLKLFDLVIAMGASSDSNFAHQFNLPGTISAICDFDLLRKAVISAEKLDMNVKVGNVFSSDVFYNNNEDEWKRWEDMGILAVEMESYGLYLTAQKLGKKALTILTVSDSFHMKEQTTPKEREKSFNDMILVALESCLI</sequence>
<evidence type="ECO:0000313" key="7">
    <source>
        <dbReference type="EMBL" id="PVY95741.1"/>
    </source>
</evidence>
<dbReference type="CDD" id="cd09006">
    <property type="entry name" value="PNP_EcPNPI-like"/>
    <property type="match status" value="1"/>
</dbReference>
<dbReference type="InterPro" id="IPR018016">
    <property type="entry name" value="Nucleoside_phosphorylase_CS"/>
</dbReference>
<dbReference type="Gene3D" id="3.40.50.1580">
    <property type="entry name" value="Nucleoside phosphorylase domain"/>
    <property type="match status" value="1"/>
</dbReference>
<feature type="active site" description="Proton donor" evidence="5">
    <location>
        <position position="204"/>
    </location>
</feature>
<dbReference type="SUPFAM" id="SSF53167">
    <property type="entry name" value="Purine and uridine phosphorylases"/>
    <property type="match status" value="1"/>
</dbReference>
<dbReference type="InterPro" id="IPR000845">
    <property type="entry name" value="Nucleoside_phosphorylase_d"/>
</dbReference>
<dbReference type="GO" id="GO:0042278">
    <property type="term" value="P:purine nucleoside metabolic process"/>
    <property type="evidence" value="ECO:0007669"/>
    <property type="project" value="UniProtKB-UniRule"/>
</dbReference>
<keyword evidence="3 5" id="KW-0808">Transferase</keyword>
<dbReference type="InterPro" id="IPR004402">
    <property type="entry name" value="DeoD-type"/>
</dbReference>
<feature type="binding site" description="in other chain" evidence="5">
    <location>
        <position position="20"/>
    </location>
    <ligand>
        <name>phosphate</name>
        <dbReference type="ChEBI" id="CHEBI:43474"/>
        <note>ligand shared between dimeric partners</note>
    </ligand>
</feature>
<gene>
    <name evidence="5" type="primary">deoD</name>
    <name evidence="7" type="ORF">C7381_101268</name>
</gene>
<feature type="site" description="Important for catalytic activity" evidence="5">
    <location>
        <position position="217"/>
    </location>
</feature>
<evidence type="ECO:0000256" key="4">
    <source>
        <dbReference type="ARBA" id="ARBA00048447"/>
    </source>
</evidence>
<dbReference type="PANTHER" id="PTHR43691:SF11">
    <property type="entry name" value="FI09636P-RELATED"/>
    <property type="match status" value="1"/>
</dbReference>
<keyword evidence="2 5" id="KW-0328">Glycosyltransferase</keyword>
<comment type="similarity">
    <text evidence="1 5">Belongs to the PNP/UDP phosphorylase family.</text>
</comment>
<dbReference type="GO" id="GO:0004731">
    <property type="term" value="F:purine-nucleoside phosphorylase activity"/>
    <property type="evidence" value="ECO:0007669"/>
    <property type="project" value="UniProtKB-UniRule"/>
</dbReference>
<evidence type="ECO:0000256" key="5">
    <source>
        <dbReference type="HAMAP-Rule" id="MF_01627"/>
    </source>
</evidence>
<reference evidence="7 8" key="1">
    <citation type="submission" date="2018-04" db="EMBL/GenBank/DDBJ databases">
        <title>Genomic Encyclopedia of Type Strains, Phase IV (KMG-IV): sequencing the most valuable type-strain genomes for metagenomic binning, comparative biology and taxonomic classification.</title>
        <authorList>
            <person name="Goeker M."/>
        </authorList>
    </citation>
    <scope>NUCLEOTIDE SEQUENCE [LARGE SCALE GENOMIC DNA]</scope>
    <source>
        <strain evidence="7 8">DSM 20705</strain>
    </source>
</reference>
<feature type="binding site" description="in other chain" evidence="5">
    <location>
        <begin position="203"/>
        <end position="204"/>
    </location>
    <ligand>
        <name>a purine D-ribonucleoside</name>
        <dbReference type="ChEBI" id="CHEBI:142355"/>
        <note>ligand shared between dimeric partners</note>
    </ligand>
</feature>
<organism evidence="7 8">
    <name type="scientific">Ezakiella coagulans</name>
    <dbReference type="NCBI Taxonomy" id="46507"/>
    <lineage>
        <taxon>Bacteria</taxon>
        <taxon>Bacillati</taxon>
        <taxon>Bacillota</taxon>
        <taxon>Tissierellia</taxon>
        <taxon>Ezakiella</taxon>
    </lineage>
</organism>
<dbReference type="NCBIfam" id="NF004489">
    <property type="entry name" value="PRK05819.1"/>
    <property type="match status" value="1"/>
</dbReference>
<dbReference type="NCBIfam" id="TIGR00107">
    <property type="entry name" value="deoD"/>
    <property type="match status" value="1"/>
</dbReference>
<dbReference type="Proteomes" id="UP000245793">
    <property type="component" value="Unassembled WGS sequence"/>
</dbReference>
<feature type="binding site" description="in other chain" evidence="5">
    <location>
        <begin position="179"/>
        <end position="181"/>
    </location>
    <ligand>
        <name>a purine D-ribonucleoside</name>
        <dbReference type="ChEBI" id="CHEBI:142355"/>
        <note>ligand shared between dimeric partners</note>
    </ligand>
</feature>
<dbReference type="EC" id="2.4.2.1" evidence="5"/>
<comment type="caution">
    <text evidence="7">The sequence shown here is derived from an EMBL/GenBank/DDBJ whole genome shotgun (WGS) entry which is preliminary data.</text>
</comment>
<comment type="function">
    <text evidence="5">Catalyzes the reversible phosphorolytic breakdown of the N-glycosidic bond in the beta-(deoxy)ribonucleoside molecules, with the formation of the corresponding free purine bases and pentose-1-phosphate.</text>
</comment>
<dbReference type="PANTHER" id="PTHR43691">
    <property type="entry name" value="URIDINE PHOSPHORYLASE"/>
    <property type="match status" value="1"/>
</dbReference>
<dbReference type="PROSITE" id="PS01232">
    <property type="entry name" value="PNP_UDP_1"/>
    <property type="match status" value="1"/>
</dbReference>
<dbReference type="Pfam" id="PF01048">
    <property type="entry name" value="PNP_UDP_1"/>
    <property type="match status" value="1"/>
</dbReference>
<feature type="binding site" description="in other chain" evidence="5">
    <location>
        <position position="24"/>
    </location>
    <ligand>
        <name>phosphate</name>
        <dbReference type="ChEBI" id="CHEBI:43474"/>
        <note>ligand shared between dimeric partners</note>
    </ligand>
</feature>
<proteinExistence type="inferred from homology"/>
<feature type="domain" description="Nucleoside phosphorylase" evidence="6">
    <location>
        <begin position="15"/>
        <end position="210"/>
    </location>
</feature>
<dbReference type="InterPro" id="IPR035994">
    <property type="entry name" value="Nucleoside_phosphorylase_sf"/>
</dbReference>
<evidence type="ECO:0000256" key="1">
    <source>
        <dbReference type="ARBA" id="ARBA00010456"/>
    </source>
</evidence>
<dbReference type="HAMAP" id="MF_01627">
    <property type="entry name" value="Pur_nucleosid_phosp"/>
    <property type="match status" value="1"/>
</dbReference>
<protein>
    <recommendedName>
        <fullName evidence="5">Purine nucleoside phosphorylase DeoD-type</fullName>
        <shortName evidence="5">PNP</shortName>
        <ecNumber evidence="5">2.4.2.1</ecNumber>
    </recommendedName>
</protein>
<comment type="catalytic activity">
    <reaction evidence="5">
        <text>a purine D-ribonucleoside + phosphate = a purine nucleobase + alpha-D-ribose 1-phosphate</text>
        <dbReference type="Rhea" id="RHEA:19805"/>
        <dbReference type="ChEBI" id="CHEBI:26386"/>
        <dbReference type="ChEBI" id="CHEBI:43474"/>
        <dbReference type="ChEBI" id="CHEBI:57720"/>
        <dbReference type="ChEBI" id="CHEBI:142355"/>
        <dbReference type="EC" id="2.4.2.1"/>
    </reaction>
</comment>
<evidence type="ECO:0000256" key="2">
    <source>
        <dbReference type="ARBA" id="ARBA00022676"/>
    </source>
</evidence>
<evidence type="ECO:0000256" key="3">
    <source>
        <dbReference type="ARBA" id="ARBA00022679"/>
    </source>
</evidence>